<evidence type="ECO:0000259" key="9">
    <source>
        <dbReference type="Pfam" id="PF08281"/>
    </source>
</evidence>
<keyword evidence="5 6" id="KW-0804">Transcription</keyword>
<dbReference type="Gene3D" id="1.10.1740.10">
    <property type="match status" value="1"/>
</dbReference>
<reference evidence="10 11" key="1">
    <citation type="submission" date="2019-02" db="EMBL/GenBank/DDBJ databases">
        <title>Paenibacillus sp. nov., isolated from surface-sterilized tissue of Thalictrum simplex L.</title>
        <authorList>
            <person name="Tuo L."/>
        </authorList>
    </citation>
    <scope>NUCLEOTIDE SEQUENCE [LARGE SCALE GENOMIC DNA]</scope>
    <source>
        <strain evidence="10 11">N2SHLJ1</strain>
    </source>
</reference>
<evidence type="ECO:0000256" key="3">
    <source>
        <dbReference type="ARBA" id="ARBA00023082"/>
    </source>
</evidence>
<evidence type="ECO:0000256" key="1">
    <source>
        <dbReference type="ARBA" id="ARBA00010641"/>
    </source>
</evidence>
<comment type="caution">
    <text evidence="10">The sequence shown here is derived from an EMBL/GenBank/DDBJ whole genome shotgun (WGS) entry which is preliminary data.</text>
</comment>
<dbReference type="InterPro" id="IPR013324">
    <property type="entry name" value="RNA_pol_sigma_r3/r4-like"/>
</dbReference>
<dbReference type="GO" id="GO:0006352">
    <property type="term" value="P:DNA-templated transcription initiation"/>
    <property type="evidence" value="ECO:0007669"/>
    <property type="project" value="InterPro"/>
</dbReference>
<gene>
    <name evidence="10" type="primary">sigW</name>
    <name evidence="10" type="ORF">EYB31_03325</name>
</gene>
<dbReference type="Pfam" id="PF08281">
    <property type="entry name" value="Sigma70_r4_2"/>
    <property type="match status" value="1"/>
</dbReference>
<dbReference type="PANTHER" id="PTHR43133">
    <property type="entry name" value="RNA POLYMERASE ECF-TYPE SIGMA FACTO"/>
    <property type="match status" value="1"/>
</dbReference>
<dbReference type="CDD" id="cd06171">
    <property type="entry name" value="Sigma70_r4"/>
    <property type="match status" value="1"/>
</dbReference>
<dbReference type="OrthoDB" id="9785675at2"/>
<evidence type="ECO:0000313" key="11">
    <source>
        <dbReference type="Proteomes" id="UP000293142"/>
    </source>
</evidence>
<keyword evidence="4 6" id="KW-0238">DNA-binding</keyword>
<dbReference type="GO" id="GO:0003677">
    <property type="term" value="F:DNA binding"/>
    <property type="evidence" value="ECO:0007669"/>
    <property type="project" value="UniProtKB-KW"/>
</dbReference>
<evidence type="ECO:0000256" key="7">
    <source>
        <dbReference type="SAM" id="Phobius"/>
    </source>
</evidence>
<comment type="similarity">
    <text evidence="1 6">Belongs to the sigma-70 factor family. ECF subfamily.</text>
</comment>
<proteinExistence type="inferred from homology"/>
<feature type="transmembrane region" description="Helical" evidence="7">
    <location>
        <begin position="185"/>
        <end position="203"/>
    </location>
</feature>
<dbReference type="InterPro" id="IPR013249">
    <property type="entry name" value="RNA_pol_sigma70_r4_t2"/>
</dbReference>
<dbReference type="NCBIfam" id="NF007223">
    <property type="entry name" value="PRK09641.1"/>
    <property type="match status" value="1"/>
</dbReference>
<keyword evidence="7" id="KW-0812">Transmembrane</keyword>
<dbReference type="InterPro" id="IPR036388">
    <property type="entry name" value="WH-like_DNA-bd_sf"/>
</dbReference>
<protein>
    <recommendedName>
        <fullName evidence="6">RNA polymerase sigma factor</fullName>
    </recommendedName>
</protein>
<dbReference type="InterPro" id="IPR000838">
    <property type="entry name" value="RNA_pol_sigma70_ECF_CS"/>
</dbReference>
<evidence type="ECO:0000256" key="2">
    <source>
        <dbReference type="ARBA" id="ARBA00023015"/>
    </source>
</evidence>
<dbReference type="GO" id="GO:0016987">
    <property type="term" value="F:sigma factor activity"/>
    <property type="evidence" value="ECO:0007669"/>
    <property type="project" value="UniProtKB-KW"/>
</dbReference>
<dbReference type="InterPro" id="IPR013325">
    <property type="entry name" value="RNA_pol_sigma_r2"/>
</dbReference>
<dbReference type="RefSeq" id="WP_131011849.1">
    <property type="nucleotide sequence ID" value="NZ_SIRE01000003.1"/>
</dbReference>
<dbReference type="GO" id="GO:0006950">
    <property type="term" value="P:response to stress"/>
    <property type="evidence" value="ECO:0007669"/>
    <property type="project" value="UniProtKB-ARBA"/>
</dbReference>
<evidence type="ECO:0000313" key="10">
    <source>
        <dbReference type="EMBL" id="TBL81138.1"/>
    </source>
</evidence>
<dbReference type="InterPro" id="IPR039425">
    <property type="entry name" value="RNA_pol_sigma-70-like"/>
</dbReference>
<dbReference type="Pfam" id="PF04542">
    <property type="entry name" value="Sigma70_r2"/>
    <property type="match status" value="1"/>
</dbReference>
<dbReference type="InterPro" id="IPR014284">
    <property type="entry name" value="RNA_pol_sigma-70_dom"/>
</dbReference>
<sequence>MNYAETNLIKLSRSGDRNAFAELVELYQEKIQKLAYKMLNNRLDTEDIVQETFIRVYLNLNRFDESQNFSTWIYRIGKNLCIDLLRKKKKNVYSLDAEFSEDEDANYYARLHSDETTPEHRLIEKETKSQMMKVISKLSEKYRTVVLLYYIQGLSLLEISEKLNLPVTTVKSRLNRGREHLRKKMGHGFIIGLMVFFCNFITIA</sequence>
<keyword evidence="2 6" id="KW-0805">Transcription regulation</keyword>
<feature type="domain" description="RNA polymerase sigma factor 70 region 4 type 2" evidence="9">
    <location>
        <begin position="130"/>
        <end position="181"/>
    </location>
</feature>
<name>A0A4Q9DYZ9_9BACL</name>
<dbReference type="Proteomes" id="UP000293142">
    <property type="component" value="Unassembled WGS sequence"/>
</dbReference>
<dbReference type="SUPFAM" id="SSF88946">
    <property type="entry name" value="Sigma2 domain of RNA polymerase sigma factors"/>
    <property type="match status" value="1"/>
</dbReference>
<feature type="domain" description="RNA polymerase sigma-70 region 2" evidence="8">
    <location>
        <begin position="23"/>
        <end position="90"/>
    </location>
</feature>
<dbReference type="SUPFAM" id="SSF88659">
    <property type="entry name" value="Sigma3 and sigma4 domains of RNA polymerase sigma factors"/>
    <property type="match status" value="1"/>
</dbReference>
<evidence type="ECO:0000256" key="5">
    <source>
        <dbReference type="ARBA" id="ARBA00023163"/>
    </source>
</evidence>
<organism evidence="10 11">
    <name type="scientific">Paenibacillus thalictri</name>
    <dbReference type="NCBI Taxonomy" id="2527873"/>
    <lineage>
        <taxon>Bacteria</taxon>
        <taxon>Bacillati</taxon>
        <taxon>Bacillota</taxon>
        <taxon>Bacilli</taxon>
        <taxon>Bacillales</taxon>
        <taxon>Paenibacillaceae</taxon>
        <taxon>Paenibacillus</taxon>
    </lineage>
</organism>
<dbReference type="EMBL" id="SIRE01000003">
    <property type="protein sequence ID" value="TBL81138.1"/>
    <property type="molecule type" value="Genomic_DNA"/>
</dbReference>
<dbReference type="NCBIfam" id="TIGR02937">
    <property type="entry name" value="sigma70-ECF"/>
    <property type="match status" value="1"/>
</dbReference>
<dbReference type="PANTHER" id="PTHR43133:SF60">
    <property type="entry name" value="RNA POLYMERASE SIGMA FACTOR SIGV"/>
    <property type="match status" value="1"/>
</dbReference>
<evidence type="ECO:0000259" key="8">
    <source>
        <dbReference type="Pfam" id="PF04542"/>
    </source>
</evidence>
<dbReference type="PROSITE" id="PS01063">
    <property type="entry name" value="SIGMA70_ECF"/>
    <property type="match status" value="1"/>
</dbReference>
<evidence type="ECO:0000256" key="6">
    <source>
        <dbReference type="RuleBase" id="RU000716"/>
    </source>
</evidence>
<dbReference type="InterPro" id="IPR007627">
    <property type="entry name" value="RNA_pol_sigma70_r2"/>
</dbReference>
<keyword evidence="7" id="KW-1133">Transmembrane helix</keyword>
<accession>A0A4Q9DYZ9</accession>
<dbReference type="Gene3D" id="1.10.10.10">
    <property type="entry name" value="Winged helix-like DNA-binding domain superfamily/Winged helix DNA-binding domain"/>
    <property type="match status" value="1"/>
</dbReference>
<dbReference type="AlphaFoldDB" id="A0A4Q9DYZ9"/>
<keyword evidence="3 6" id="KW-0731">Sigma factor</keyword>
<keyword evidence="11" id="KW-1185">Reference proteome</keyword>
<evidence type="ECO:0000256" key="4">
    <source>
        <dbReference type="ARBA" id="ARBA00023125"/>
    </source>
</evidence>
<keyword evidence="7" id="KW-0472">Membrane</keyword>